<evidence type="ECO:0000256" key="2">
    <source>
        <dbReference type="ARBA" id="ARBA00009773"/>
    </source>
</evidence>
<sequence length="338" mass="36599">MITIAGIIIILFAARIAQSLVIPFLLSIFITIIILVPFRWLKQHGVSNTFAVGISILIALGLELFLTLLLGKSIAQFSRAVPRYQEQLASIMRSINEWMAAHHIEFSDSGISDILNPNVVLSFANNFLAGFGSVLSNVLLIMLTVLFMLLEANKLPAKISSIDNSKQGTLLKNCSYILESTKQYIFLKALTSLLTGILVTVGLTIIGLDFASLWGFLAFLLNFIPNIGSVIAAAPAVLLACLQLSSIEILTVIALYLAVNIVIGNFLEPAIMGQKVGLSTLSVFLSLLFWGWLLGPAGMLLSVPLTMVIKYGAETNEKTRWLAVLLSSAPATTESSEE</sequence>
<accession>A0A1B7X9V9</accession>
<comment type="caution">
    <text evidence="7">The sequence shown here is derived from an EMBL/GenBank/DDBJ whole genome shotgun (WGS) entry which is preliminary data.</text>
</comment>
<evidence type="ECO:0000256" key="5">
    <source>
        <dbReference type="ARBA" id="ARBA00023136"/>
    </source>
</evidence>
<organism evidence="7 8">
    <name type="scientific">Halodesulfovibrio spirochaetisodalis</name>
    <dbReference type="NCBI Taxonomy" id="1560234"/>
    <lineage>
        <taxon>Bacteria</taxon>
        <taxon>Pseudomonadati</taxon>
        <taxon>Thermodesulfobacteriota</taxon>
        <taxon>Desulfovibrionia</taxon>
        <taxon>Desulfovibrionales</taxon>
        <taxon>Desulfovibrionaceae</taxon>
        <taxon>Halodesulfovibrio</taxon>
    </lineage>
</organism>
<evidence type="ECO:0008006" key="9">
    <source>
        <dbReference type="Google" id="ProtNLM"/>
    </source>
</evidence>
<keyword evidence="5 6" id="KW-0472">Membrane</keyword>
<dbReference type="PATRIC" id="fig|1560234.3.peg.2126"/>
<feature type="transmembrane region" description="Helical" evidence="6">
    <location>
        <begin position="6"/>
        <end position="38"/>
    </location>
</feature>
<feature type="transmembrane region" description="Helical" evidence="6">
    <location>
        <begin position="127"/>
        <end position="150"/>
    </location>
</feature>
<comment type="subcellular location">
    <subcellularLocation>
        <location evidence="1">Membrane</location>
        <topology evidence="1">Multi-pass membrane protein</topology>
    </subcellularLocation>
</comment>
<protein>
    <recommendedName>
        <fullName evidence="9">Transporter</fullName>
    </recommendedName>
</protein>
<dbReference type="PANTHER" id="PTHR21716:SF64">
    <property type="entry name" value="AI-2 TRANSPORT PROTEIN TQSA"/>
    <property type="match status" value="1"/>
</dbReference>
<dbReference type="AlphaFoldDB" id="A0A1B7X9V9"/>
<evidence type="ECO:0000256" key="1">
    <source>
        <dbReference type="ARBA" id="ARBA00004141"/>
    </source>
</evidence>
<feature type="transmembrane region" description="Helical" evidence="6">
    <location>
        <begin position="214"/>
        <end position="242"/>
    </location>
</feature>
<proteinExistence type="inferred from homology"/>
<feature type="transmembrane region" description="Helical" evidence="6">
    <location>
        <begin position="249"/>
        <end position="267"/>
    </location>
</feature>
<dbReference type="Proteomes" id="UP000091979">
    <property type="component" value="Unassembled WGS sequence"/>
</dbReference>
<evidence type="ECO:0000313" key="7">
    <source>
        <dbReference type="EMBL" id="OBQ46122.1"/>
    </source>
</evidence>
<feature type="transmembrane region" description="Helical" evidence="6">
    <location>
        <begin position="50"/>
        <end position="70"/>
    </location>
</feature>
<feature type="transmembrane region" description="Helical" evidence="6">
    <location>
        <begin position="185"/>
        <end position="208"/>
    </location>
</feature>
<dbReference type="Pfam" id="PF01594">
    <property type="entry name" value="AI-2E_transport"/>
    <property type="match status" value="1"/>
</dbReference>
<keyword evidence="8" id="KW-1185">Reference proteome</keyword>
<feature type="transmembrane region" description="Helical" evidence="6">
    <location>
        <begin position="287"/>
        <end position="309"/>
    </location>
</feature>
<evidence type="ECO:0000256" key="4">
    <source>
        <dbReference type="ARBA" id="ARBA00022989"/>
    </source>
</evidence>
<reference evidence="7 8" key="1">
    <citation type="submission" date="2015-01" db="EMBL/GenBank/DDBJ databases">
        <title>Desulfovibrio sp. JC271 draft genome sequence.</title>
        <authorList>
            <person name="Shivani Y."/>
            <person name="Subhash Y."/>
            <person name="Sasikala C."/>
            <person name="Ramana C.V."/>
        </authorList>
    </citation>
    <scope>NUCLEOTIDE SEQUENCE [LARGE SCALE GENOMIC DNA]</scope>
    <source>
        <strain evidence="7 8">JC271</strain>
    </source>
</reference>
<dbReference type="STRING" id="1560234.SP90_14225"/>
<dbReference type="PANTHER" id="PTHR21716">
    <property type="entry name" value="TRANSMEMBRANE PROTEIN"/>
    <property type="match status" value="1"/>
</dbReference>
<evidence type="ECO:0000256" key="6">
    <source>
        <dbReference type="SAM" id="Phobius"/>
    </source>
</evidence>
<evidence type="ECO:0000256" key="3">
    <source>
        <dbReference type="ARBA" id="ARBA00022692"/>
    </source>
</evidence>
<dbReference type="InterPro" id="IPR002549">
    <property type="entry name" value="AI-2E-like"/>
</dbReference>
<dbReference type="GO" id="GO:0016020">
    <property type="term" value="C:membrane"/>
    <property type="evidence" value="ECO:0007669"/>
    <property type="project" value="UniProtKB-SubCell"/>
</dbReference>
<name>A0A1B7X9V9_9BACT</name>
<comment type="similarity">
    <text evidence="2">Belongs to the autoinducer-2 exporter (AI-2E) (TC 2.A.86) family.</text>
</comment>
<keyword evidence="4 6" id="KW-1133">Transmembrane helix</keyword>
<gene>
    <name evidence="7" type="ORF">SP90_14225</name>
</gene>
<evidence type="ECO:0000313" key="8">
    <source>
        <dbReference type="Proteomes" id="UP000091979"/>
    </source>
</evidence>
<dbReference type="EMBL" id="JXMS01000031">
    <property type="protein sequence ID" value="OBQ46122.1"/>
    <property type="molecule type" value="Genomic_DNA"/>
</dbReference>
<dbReference type="GO" id="GO:0055085">
    <property type="term" value="P:transmembrane transport"/>
    <property type="evidence" value="ECO:0007669"/>
    <property type="project" value="TreeGrafter"/>
</dbReference>
<keyword evidence="3 6" id="KW-0812">Transmembrane</keyword>